<dbReference type="EMBL" id="LT607410">
    <property type="protein sequence ID" value="SCE83613.1"/>
    <property type="molecule type" value="Genomic_DNA"/>
</dbReference>
<feature type="transmembrane region" description="Helical" evidence="1">
    <location>
        <begin position="73"/>
        <end position="99"/>
    </location>
</feature>
<dbReference type="AlphaFoldDB" id="A0A1C4VI23"/>
<reference evidence="2 3" key="1">
    <citation type="submission" date="2016-06" db="EMBL/GenBank/DDBJ databases">
        <authorList>
            <person name="Kjaerup R.B."/>
            <person name="Dalgaard T.S."/>
            <person name="Juul-Madsen H.R."/>
        </authorList>
    </citation>
    <scope>NUCLEOTIDE SEQUENCE [LARGE SCALE GENOMIC DNA]</scope>
    <source>
        <strain evidence="2 3">DSM 43821</strain>
    </source>
</reference>
<name>A0A1C4VI23_9ACTN</name>
<dbReference type="Proteomes" id="UP000198228">
    <property type="component" value="Chromosome I"/>
</dbReference>
<gene>
    <name evidence="2" type="ORF">GA0074696_1146</name>
</gene>
<evidence type="ECO:0000313" key="3">
    <source>
        <dbReference type="Proteomes" id="UP000198228"/>
    </source>
</evidence>
<feature type="transmembrane region" description="Helical" evidence="1">
    <location>
        <begin position="29"/>
        <end position="52"/>
    </location>
</feature>
<proteinExistence type="predicted"/>
<accession>A0A1C4VI23</accession>
<evidence type="ECO:0000313" key="2">
    <source>
        <dbReference type="EMBL" id="SCE83613.1"/>
    </source>
</evidence>
<keyword evidence="1" id="KW-1133">Transmembrane helix</keyword>
<sequence>MRVVLLTVAFLVEVAMLVAAGWWGFTLDAGLAVRLLAGLGAPLLIALVWGVFCSPRARVRLAPPAKYAVQAACFLAAGVLLALAGHPLLAVGLVALWAVDRALLSHGGHPA</sequence>
<protein>
    <recommendedName>
        <fullName evidence="4">DUF2568 domain-containing protein</fullName>
    </recommendedName>
</protein>
<keyword evidence="1" id="KW-0472">Membrane</keyword>
<keyword evidence="1" id="KW-0812">Transmembrane</keyword>
<dbReference type="RefSeq" id="WP_088960130.1">
    <property type="nucleotide sequence ID" value="NZ_LT607410.1"/>
</dbReference>
<organism evidence="2 3">
    <name type="scientific">Micromonospora purpureochromogenes</name>
    <dbReference type="NCBI Taxonomy" id="47872"/>
    <lineage>
        <taxon>Bacteria</taxon>
        <taxon>Bacillati</taxon>
        <taxon>Actinomycetota</taxon>
        <taxon>Actinomycetes</taxon>
        <taxon>Micromonosporales</taxon>
        <taxon>Micromonosporaceae</taxon>
        <taxon>Micromonospora</taxon>
    </lineage>
</organism>
<evidence type="ECO:0008006" key="4">
    <source>
        <dbReference type="Google" id="ProtNLM"/>
    </source>
</evidence>
<evidence type="ECO:0000256" key="1">
    <source>
        <dbReference type="SAM" id="Phobius"/>
    </source>
</evidence>
<dbReference type="InterPro" id="IPR021214">
    <property type="entry name" value="DUF2568"/>
</dbReference>
<dbReference type="Pfam" id="PF10823">
    <property type="entry name" value="DUF2568"/>
    <property type="match status" value="1"/>
</dbReference>